<organism evidence="3 4">
    <name type="scientific">Gossypium schwendimanii</name>
    <name type="common">Cotton</name>
    <dbReference type="NCBI Taxonomy" id="34291"/>
    <lineage>
        <taxon>Eukaryota</taxon>
        <taxon>Viridiplantae</taxon>
        <taxon>Streptophyta</taxon>
        <taxon>Embryophyta</taxon>
        <taxon>Tracheophyta</taxon>
        <taxon>Spermatophyta</taxon>
        <taxon>Magnoliopsida</taxon>
        <taxon>eudicotyledons</taxon>
        <taxon>Gunneridae</taxon>
        <taxon>Pentapetalae</taxon>
        <taxon>rosids</taxon>
        <taxon>malvids</taxon>
        <taxon>Malvales</taxon>
        <taxon>Malvaceae</taxon>
        <taxon>Malvoideae</taxon>
        <taxon>Gossypium</taxon>
    </lineage>
</organism>
<reference evidence="3 4" key="1">
    <citation type="journal article" date="2019" name="Genome Biol. Evol.">
        <title>Insights into the evolution of the New World diploid cottons (Gossypium, subgenus Houzingenia) based on genome sequencing.</title>
        <authorList>
            <person name="Grover C.E."/>
            <person name="Arick M.A. 2nd"/>
            <person name="Thrash A."/>
            <person name="Conover J.L."/>
            <person name="Sanders W.S."/>
            <person name="Peterson D.G."/>
            <person name="Frelichowski J.E."/>
            <person name="Scheffler J.A."/>
            <person name="Scheffler B.E."/>
            <person name="Wendel J.F."/>
        </authorList>
    </citation>
    <scope>NUCLEOTIDE SEQUENCE [LARGE SCALE GENOMIC DNA]</scope>
    <source>
        <strain evidence="3">1</strain>
        <tissue evidence="3">Leaf</tissue>
    </source>
</reference>
<dbReference type="Proteomes" id="UP000593576">
    <property type="component" value="Unassembled WGS sequence"/>
</dbReference>
<accession>A0A7J9LUE8</accession>
<evidence type="ECO:0000256" key="2">
    <source>
        <dbReference type="SAM" id="Phobius"/>
    </source>
</evidence>
<evidence type="ECO:0000313" key="4">
    <source>
        <dbReference type="Proteomes" id="UP000593576"/>
    </source>
</evidence>
<feature type="transmembrane region" description="Helical" evidence="2">
    <location>
        <begin position="20"/>
        <end position="37"/>
    </location>
</feature>
<keyword evidence="2" id="KW-1133">Transmembrane helix</keyword>
<feature type="region of interest" description="Disordered" evidence="1">
    <location>
        <begin position="65"/>
        <end position="86"/>
    </location>
</feature>
<sequence length="86" mass="10311">MWLLLDEILYRCGDFDWVPLLGIWGVIGYAPLLTCWMKRLVVVPMTTLEYNEWWVRRINNNISEPSHENSQSIKEHLRGKLRARRI</sequence>
<evidence type="ECO:0000256" key="1">
    <source>
        <dbReference type="SAM" id="MobiDB-lite"/>
    </source>
</evidence>
<dbReference type="AlphaFoldDB" id="A0A7J9LUE8"/>
<dbReference type="OrthoDB" id="3358371at2759"/>
<dbReference type="PANTHER" id="PTHR48200:SF1">
    <property type="entry name" value="AMINOTRANSFERASE-LIKE PLANT MOBILE DOMAIN-CONTAINING PROTEIN"/>
    <property type="match status" value="1"/>
</dbReference>
<dbReference type="PANTHER" id="PTHR48200">
    <property type="entry name" value="PROTEIN, PUTATIVE-RELATED"/>
    <property type="match status" value="1"/>
</dbReference>
<protein>
    <submittedName>
        <fullName evidence="3">Uncharacterized protein</fullName>
    </submittedName>
</protein>
<keyword evidence="2" id="KW-0472">Membrane</keyword>
<evidence type="ECO:0000313" key="3">
    <source>
        <dbReference type="EMBL" id="MBA0862206.1"/>
    </source>
</evidence>
<name>A0A7J9LUE8_GOSSC</name>
<comment type="caution">
    <text evidence="3">The sequence shown here is derived from an EMBL/GenBank/DDBJ whole genome shotgun (WGS) entry which is preliminary data.</text>
</comment>
<proteinExistence type="predicted"/>
<dbReference type="EMBL" id="JABFAF010000008">
    <property type="protein sequence ID" value="MBA0862206.1"/>
    <property type="molecule type" value="Genomic_DNA"/>
</dbReference>
<gene>
    <name evidence="3" type="ORF">Goshw_005786</name>
</gene>
<keyword evidence="4" id="KW-1185">Reference proteome</keyword>
<keyword evidence="2" id="KW-0812">Transmembrane</keyword>